<dbReference type="Pfam" id="PF26103">
    <property type="entry name" value="TPR_Epg5"/>
    <property type="match status" value="1"/>
</dbReference>
<evidence type="ECO:0000259" key="4">
    <source>
        <dbReference type="Pfam" id="PF26103"/>
    </source>
</evidence>
<dbReference type="PANTHER" id="PTHR31139:SF4">
    <property type="entry name" value="ECTOPIC P GRANULES PROTEIN 5 HOMOLOG"/>
    <property type="match status" value="1"/>
</dbReference>
<dbReference type="Proteomes" id="UP001353858">
    <property type="component" value="Unassembled WGS sequence"/>
</dbReference>
<dbReference type="InterPro" id="IPR058750">
    <property type="entry name" value="TPR_Epg5"/>
</dbReference>
<dbReference type="InterPro" id="IPR059030">
    <property type="entry name" value="TPR_Epg5_mid"/>
</dbReference>
<evidence type="ECO:0000256" key="2">
    <source>
        <dbReference type="ARBA" id="ARBA00023006"/>
    </source>
</evidence>
<evidence type="ECO:0000313" key="6">
    <source>
        <dbReference type="EMBL" id="KAK4886255.1"/>
    </source>
</evidence>
<feature type="domain" description="Epg5-like central TPR repeats" evidence="4">
    <location>
        <begin position="1550"/>
        <end position="1941"/>
    </location>
</feature>
<comment type="similarity">
    <text evidence="1">Belongs to the EPG5 family.</text>
</comment>
<gene>
    <name evidence="6" type="ORF">RN001_002526</name>
</gene>
<dbReference type="EMBL" id="JARPUR010000001">
    <property type="protein sequence ID" value="KAK4886255.1"/>
    <property type="molecule type" value="Genomic_DNA"/>
</dbReference>
<comment type="caution">
    <text evidence="6">The sequence shown here is derived from an EMBL/GenBank/DDBJ whole genome shotgun (WGS) entry which is preliminary data.</text>
</comment>
<organism evidence="6 7">
    <name type="scientific">Aquatica leii</name>
    <dbReference type="NCBI Taxonomy" id="1421715"/>
    <lineage>
        <taxon>Eukaryota</taxon>
        <taxon>Metazoa</taxon>
        <taxon>Ecdysozoa</taxon>
        <taxon>Arthropoda</taxon>
        <taxon>Hexapoda</taxon>
        <taxon>Insecta</taxon>
        <taxon>Pterygota</taxon>
        <taxon>Neoptera</taxon>
        <taxon>Endopterygota</taxon>
        <taxon>Coleoptera</taxon>
        <taxon>Polyphaga</taxon>
        <taxon>Elateriformia</taxon>
        <taxon>Elateroidea</taxon>
        <taxon>Lampyridae</taxon>
        <taxon>Luciolinae</taxon>
        <taxon>Aquatica</taxon>
    </lineage>
</organism>
<dbReference type="GO" id="GO:0097352">
    <property type="term" value="P:autophagosome maturation"/>
    <property type="evidence" value="ECO:0007669"/>
    <property type="project" value="TreeGrafter"/>
</dbReference>
<feature type="region of interest" description="Disordered" evidence="3">
    <location>
        <begin position="1"/>
        <end position="28"/>
    </location>
</feature>
<dbReference type="Pfam" id="PF26573">
    <property type="entry name" value="TPR_Epg5_2"/>
    <property type="match status" value="1"/>
</dbReference>
<dbReference type="PANTHER" id="PTHR31139">
    <property type="entry name" value="ECTOPIC P GRANULES PROTEIN 5 HOMOLOG"/>
    <property type="match status" value="1"/>
</dbReference>
<proteinExistence type="inferred from homology"/>
<dbReference type="GO" id="GO:0005737">
    <property type="term" value="C:cytoplasm"/>
    <property type="evidence" value="ECO:0007669"/>
    <property type="project" value="TreeGrafter"/>
</dbReference>
<keyword evidence="2" id="KW-0072">Autophagy</keyword>
<evidence type="ECO:0000259" key="5">
    <source>
        <dbReference type="Pfam" id="PF26573"/>
    </source>
</evidence>
<accession>A0AAN7PDK5</accession>
<dbReference type="InterPro" id="IPR051436">
    <property type="entry name" value="Autophagy-related_EPG5"/>
</dbReference>
<feature type="compositionally biased region" description="Basic and acidic residues" evidence="3">
    <location>
        <begin position="19"/>
        <end position="28"/>
    </location>
</feature>
<name>A0AAN7PDK5_9COLE</name>
<feature type="domain" description="Epg5-like TPR" evidence="5">
    <location>
        <begin position="1105"/>
        <end position="1294"/>
    </location>
</feature>
<evidence type="ECO:0000256" key="3">
    <source>
        <dbReference type="SAM" id="MobiDB-lite"/>
    </source>
</evidence>
<reference evidence="7" key="1">
    <citation type="submission" date="2023-01" db="EMBL/GenBank/DDBJ databases">
        <title>Key to firefly adult light organ development and bioluminescence: homeobox transcription factors regulate luciferase expression and transportation to peroxisome.</title>
        <authorList>
            <person name="Fu X."/>
        </authorList>
    </citation>
    <scope>NUCLEOTIDE SEQUENCE [LARGE SCALE GENOMIC DNA]</scope>
</reference>
<keyword evidence="7" id="KW-1185">Reference proteome</keyword>
<evidence type="ECO:0000313" key="7">
    <source>
        <dbReference type="Proteomes" id="UP001353858"/>
    </source>
</evidence>
<evidence type="ECO:0000256" key="1">
    <source>
        <dbReference type="ARBA" id="ARBA00010948"/>
    </source>
</evidence>
<protein>
    <recommendedName>
        <fullName evidence="8">Ectopic P granules protein 5 homolog</fullName>
    </recommendedName>
</protein>
<dbReference type="Pfam" id="PF26106">
    <property type="entry name" value="TPR_Epg5_C"/>
    <property type="match status" value="1"/>
</dbReference>
<sequence>MEAVLEKPKNKQKKKKTKSQVDKVKRADDEILENLETSMQACSTNEEETLPEDTHQTVIENLEQSPDLDNACANHDICAHNKDIKSSITIYEITTVNKEDAILTSEKGSNIKENPNTFDKYLLANKEIINTLKLSDIESINTGNKVPTSTVAQNKHYIKPYTEQQLAALYTNSELEAVNQFTNQFVEAELRGNGVKRHPLHELLENYIQARQKMTGNLLESAQLRKEYKETQNQIWSVESSVIHGRGECVDGTTVVATHTYNKATFHRSVFQTIERILNSLHKVVAESHTLYSFLAETYRLKILIYLETLSTNCFKSFCLSPTTPVCLVSQNIPTNLVSLLTELRLCISVLFSFQRRIIKDVQFIKETREWLSRLVGIFLRVSNWQDHLFILNHILRCPAGVSAWAAHFVQVPLEDRLTESPFSSYQINHVVATFSAILMPIQKREQFLDQLSQSRDNSGEVLWVIVDSEGEEDEDSSGTSLRENDLVQLLNQLPLNNLFKNMMLVQTRDGQDFYDGSQVTENHILRFFAFCTVLLRILENGLRTYDQPRYHQFSKRLCRFIRHVVQYATDQWEHFKNSQKLEDVAMLRRLQVEYDAFFLRATKYLYSSQRMGAWQFLAVVPYHIASIQTLWKIFYLLHGEDTYTETILDPLDLRDFNGKIWSESLRTQFEDKLILLDDAESYYLMNTFANMVLAREEIDIEFIKLGAMDLLQIGFISEATQENCSKNARILLSHITSKYPHIISDVLIAIKKQFSNIGMLSLYLFEELPLSIWKPSKSDMEIIANWLSQNSITSNESRLARMILSRLNWGLESGTLYLQYSLHFKVALLLAEVVEQEPGYLQWGWQTAFRLRLHFTDKGFNDLSRISELDNLSTICKGVREQKPFFCFLALMMTSWGHLVPMICSKGLLLIEHLQTHYKHDAVVFALNLIVPLFLNCQESIINCEKYQNILVSLLNADRTYVNIAKSLVVSQNNIVEQFGNMIESQIENYKWYNLDSPRCLIRLWMNSLVSIPNWNKDYAVLQTLDVIIKSAFFHIDAIDAAVNILKELLQCATPQESNTSISSLFKWASQSTLPQGSLLTSSSLPSCVWLAYILIALEHEEREKQTGLWKEILTQLKNQKGKVNVDAAIKKAAGFLKVPSFTSSSLCIYRWAQQALDTALSHPLLPLLWQKFFMLYLIRVPVTSSVDKGCLGEKFFDGIVNLGFLKRLKKRLQETVDYYQKKTDSCDNEEVNLKKHYYENCQRLFRAYSLWLEEPRLQESNLHLPSLPPQYEPRLLALIIQENTVPWLEYLDYESINLEQQQSIKSWRLSIYREKTNVNQPLLNAGATVESNDPVERILRRLKSYDTPKESPMLIKSAPVLPPLAIEDKSSIMKTIEKNFKTLEQFAHNHSLRVSDHKSLDSTYKELVPQLYRSVFYKCKKKVTCRGVSNNACSGAASIILEMQEARINERIEHQIQSNRTDYELTLSKSLQAPSQTLCVTSVAIEHVIEVLQNRAQFNPATSEIGVDLFYYILSIINDELNFYAPTKNCIMSCLEKLGHSFICGVEFETPRLLNKILEDPHLVPLLAPHFSPINIGTTNFLHMYSIICSDIGQRFDIIFPLLSKFDIPQWLSSKQPKISQRSQFIELIVKGLTTLNFTPSTDSIMLHEIFRKHLLCIFEYQFPEHYGDVLTALLKASYGGSESGCIAISVWMDIFNSLSHPIPLKTSGSIREQLRQYAQQQQMLGYQELLETTSLLAAHFFKERLQYGLYGLYPKYRNYVEIFVLLMGMTGHALIISAVNIHQGVLGDKLCEIIWPYLRDMYAPWILPYWMNNVKETMSSWMQQLTDDRAVLLPWIPSDGPFAQKVVYSMFECIQFIIHTLPACNNVLSYVWHWYVTNFAHATVKDYVLNVVHASFLALPWHKFWPSVGDLEMMLKVVEQYLPECHVFLGYIFIEIPWGNWIKQVLANASRQIILRVHQCLLHLLVKLSNEPNIRSNHSDKTKNLLVEAESFNWDVIEPTMYQHIMDWYVMSCDALVIFISDPMDLDFRVLHFLKVVGHYHQPTESDTINLFLKQHIYIRTYVKLLSVLASRHKSVAAAKIEQLRSVIASNLSHLENTIKAEDPLSVVLEDIFGILNIDVVSNGTTNCFDQWLSGKSAESIVLKATFRTLPSAVTNSDIVSLLLETAIYSYFINSDASCLTSPWRPLVDFLKPFPPRQIELEQSLVTKGRILTLNVLLLQKIAVCANSNDLLNLILKWLEDVKVDVATEDKLPLLWSQFLNVALLHCNIDMQSARLILYKFSQQLLQISTEKGLSGWGKGLLGAIGIVKQDSLSLKFRFLCRAMAGYVLAQLPDTKGSQIVRVSANAPSIVGQPGGNTECVKVLLGLGMGQTQGEIKTCAELALKQIQDPNNSLHNSRKFLSLVTNQLYLKPYLKYLDH</sequence>
<evidence type="ECO:0008006" key="8">
    <source>
        <dbReference type="Google" id="ProtNLM"/>
    </source>
</evidence>